<keyword evidence="1" id="KW-0732">Signal</keyword>
<gene>
    <name evidence="2" type="ORF">MasN3_35480</name>
</gene>
<dbReference type="Proteomes" id="UP001163336">
    <property type="component" value="Chromosome"/>
</dbReference>
<feature type="chain" id="PRO_5045471731" description="Lipoprotein" evidence="1">
    <location>
        <begin position="21"/>
        <end position="248"/>
    </location>
</feature>
<sequence>MRLLPLALLAVAVDGCAAPAQPVEPAPAVSTVVTTAARNTAELSYRFFLGVQYELHQHMPPEPHLVDLWYRLAYSGKTEAERDAFVPPGHAITVHGKSVRATVPMRRGAYFSLPAIQDAYDQEAALVISDVDRPWLGVWWTLRVPTSQRMAYRDIRRARAQIAAVQGKISAHSHEYLRNVKRQPYDGIKACFHDDGGAILVDGKAVADATEGRCKVLFSAPERIADDSSIAFAGSLDVVSFIDRDFYR</sequence>
<protein>
    <recommendedName>
        <fullName evidence="4">Lipoprotein</fullName>
    </recommendedName>
</protein>
<dbReference type="RefSeq" id="WP_281909020.1">
    <property type="nucleotide sequence ID" value="NZ_AP026966.1"/>
</dbReference>
<dbReference type="EMBL" id="AP026966">
    <property type="protein sequence ID" value="BDT60054.1"/>
    <property type="molecule type" value="Genomic_DNA"/>
</dbReference>
<organism evidence="2 3">
    <name type="scientific">Massilia varians</name>
    <dbReference type="NCBI Taxonomy" id="457921"/>
    <lineage>
        <taxon>Bacteria</taxon>
        <taxon>Pseudomonadati</taxon>
        <taxon>Pseudomonadota</taxon>
        <taxon>Betaproteobacteria</taxon>
        <taxon>Burkholderiales</taxon>
        <taxon>Oxalobacteraceae</taxon>
        <taxon>Telluria group</taxon>
        <taxon>Massilia</taxon>
    </lineage>
</organism>
<name>A0ABN6TCW4_9BURK</name>
<proteinExistence type="predicted"/>
<evidence type="ECO:0000313" key="2">
    <source>
        <dbReference type="EMBL" id="BDT60054.1"/>
    </source>
</evidence>
<keyword evidence="3" id="KW-1185">Reference proteome</keyword>
<reference evidence="2" key="1">
    <citation type="submission" date="2022-11" db="EMBL/GenBank/DDBJ databases">
        <title>Isolation and characterization of PLA-degrading bacterium Massilia sp. from Antarctic soil.</title>
        <authorList>
            <person name="Sato K."/>
            <person name="Gomez-Fuentes C."/>
            <person name="Ahmad S.A."/>
            <person name="Zulkharnain A."/>
        </authorList>
    </citation>
    <scope>NUCLEOTIDE SEQUENCE</scope>
    <source>
        <strain evidence="2">N-3</strain>
    </source>
</reference>
<evidence type="ECO:0000313" key="3">
    <source>
        <dbReference type="Proteomes" id="UP001163336"/>
    </source>
</evidence>
<evidence type="ECO:0008006" key="4">
    <source>
        <dbReference type="Google" id="ProtNLM"/>
    </source>
</evidence>
<evidence type="ECO:0000256" key="1">
    <source>
        <dbReference type="SAM" id="SignalP"/>
    </source>
</evidence>
<accession>A0ABN6TCW4</accession>
<feature type="signal peptide" evidence="1">
    <location>
        <begin position="1"/>
        <end position="20"/>
    </location>
</feature>